<dbReference type="EMBL" id="CP097508">
    <property type="protein sequence ID" value="URE12566.1"/>
    <property type="molecule type" value="Genomic_DNA"/>
</dbReference>
<accession>A0A9E7GCJ4</accession>
<dbReference type="Proteomes" id="UP001055439">
    <property type="component" value="Chromosome 6"/>
</dbReference>
<protein>
    <submittedName>
        <fullName evidence="1">Uncharacterized protein</fullName>
    </submittedName>
</protein>
<dbReference type="AlphaFoldDB" id="A0A9E7GCJ4"/>
<evidence type="ECO:0000313" key="2">
    <source>
        <dbReference type="Proteomes" id="UP001055439"/>
    </source>
</evidence>
<proteinExistence type="predicted"/>
<name>A0A9E7GCJ4_9LILI</name>
<evidence type="ECO:0000313" key="1">
    <source>
        <dbReference type="EMBL" id="URE12566.1"/>
    </source>
</evidence>
<reference evidence="1" key="1">
    <citation type="submission" date="2022-05" db="EMBL/GenBank/DDBJ databases">
        <title>The Musa troglodytarum L. genome provides insights into the mechanism of non-climacteric behaviour and enrichment of carotenoids.</title>
        <authorList>
            <person name="Wang J."/>
        </authorList>
    </citation>
    <scope>NUCLEOTIDE SEQUENCE</scope>
    <source>
        <tissue evidence="1">Leaf</tissue>
    </source>
</reference>
<gene>
    <name evidence="1" type="ORF">MUK42_28659</name>
</gene>
<sequence length="112" mass="12346">MGAMPLASPPATLSWHNFSVRRTGFSYLATSPARCEFRCSGLLMGLSCADFNLGKTREARKLGKVVILAASIFPQRTAFLNLHVTSRWAVVLYSVYPGTHVVMKVKVMEVLL</sequence>
<keyword evidence="2" id="KW-1185">Reference proteome</keyword>
<organism evidence="1 2">
    <name type="scientific">Musa troglodytarum</name>
    <name type="common">fe'i banana</name>
    <dbReference type="NCBI Taxonomy" id="320322"/>
    <lineage>
        <taxon>Eukaryota</taxon>
        <taxon>Viridiplantae</taxon>
        <taxon>Streptophyta</taxon>
        <taxon>Embryophyta</taxon>
        <taxon>Tracheophyta</taxon>
        <taxon>Spermatophyta</taxon>
        <taxon>Magnoliopsida</taxon>
        <taxon>Liliopsida</taxon>
        <taxon>Zingiberales</taxon>
        <taxon>Musaceae</taxon>
        <taxon>Musa</taxon>
    </lineage>
</organism>